<keyword evidence="2" id="KW-0732">Signal</keyword>
<comment type="caution">
    <text evidence="3">The sequence shown here is derived from an EMBL/GenBank/DDBJ whole genome shotgun (WGS) entry which is preliminary data.</text>
</comment>
<dbReference type="AlphaFoldDB" id="A0A9P4JVP7"/>
<evidence type="ECO:0000256" key="1">
    <source>
        <dbReference type="SAM" id="MobiDB-lite"/>
    </source>
</evidence>
<dbReference type="EMBL" id="ML993847">
    <property type="protein sequence ID" value="KAF2205950.1"/>
    <property type="molecule type" value="Genomic_DNA"/>
</dbReference>
<reference evidence="3" key="1">
    <citation type="journal article" date="2020" name="Stud. Mycol.">
        <title>101 Dothideomycetes genomes: a test case for predicting lifestyles and emergence of pathogens.</title>
        <authorList>
            <person name="Haridas S."/>
            <person name="Albert R."/>
            <person name="Binder M."/>
            <person name="Bloem J."/>
            <person name="Labutti K."/>
            <person name="Salamov A."/>
            <person name="Andreopoulos B."/>
            <person name="Baker S."/>
            <person name="Barry K."/>
            <person name="Bills G."/>
            <person name="Bluhm B."/>
            <person name="Cannon C."/>
            <person name="Castanera R."/>
            <person name="Culley D."/>
            <person name="Daum C."/>
            <person name="Ezra D."/>
            <person name="Gonzalez J."/>
            <person name="Henrissat B."/>
            <person name="Kuo A."/>
            <person name="Liang C."/>
            <person name="Lipzen A."/>
            <person name="Lutzoni F."/>
            <person name="Magnuson J."/>
            <person name="Mondo S."/>
            <person name="Nolan M."/>
            <person name="Ohm R."/>
            <person name="Pangilinan J."/>
            <person name="Park H.-J."/>
            <person name="Ramirez L."/>
            <person name="Alfaro M."/>
            <person name="Sun H."/>
            <person name="Tritt A."/>
            <person name="Yoshinaga Y."/>
            <person name="Zwiers L.-H."/>
            <person name="Turgeon B."/>
            <person name="Goodwin S."/>
            <person name="Spatafora J."/>
            <person name="Crous P."/>
            <person name="Grigoriev I."/>
        </authorList>
    </citation>
    <scope>NUCLEOTIDE SEQUENCE</scope>
    <source>
        <strain evidence="3">ATCC 74209</strain>
    </source>
</reference>
<name>A0A9P4JVP7_9PLEO</name>
<feature type="signal peptide" evidence="2">
    <location>
        <begin position="1"/>
        <end position="18"/>
    </location>
</feature>
<evidence type="ECO:0000313" key="4">
    <source>
        <dbReference type="Proteomes" id="UP000799536"/>
    </source>
</evidence>
<evidence type="ECO:0000256" key="2">
    <source>
        <dbReference type="SAM" id="SignalP"/>
    </source>
</evidence>
<dbReference type="Proteomes" id="UP000799536">
    <property type="component" value="Unassembled WGS sequence"/>
</dbReference>
<keyword evidence="4" id="KW-1185">Reference proteome</keyword>
<evidence type="ECO:0000313" key="3">
    <source>
        <dbReference type="EMBL" id="KAF2205950.1"/>
    </source>
</evidence>
<feature type="region of interest" description="Disordered" evidence="1">
    <location>
        <begin position="363"/>
        <end position="388"/>
    </location>
</feature>
<accession>A0A9P4JVP7</accession>
<proteinExistence type="predicted"/>
<feature type="chain" id="PRO_5040177011" evidence="2">
    <location>
        <begin position="19"/>
        <end position="405"/>
    </location>
</feature>
<organism evidence="3 4">
    <name type="scientific">Delitschia confertaspora ATCC 74209</name>
    <dbReference type="NCBI Taxonomy" id="1513339"/>
    <lineage>
        <taxon>Eukaryota</taxon>
        <taxon>Fungi</taxon>
        <taxon>Dikarya</taxon>
        <taxon>Ascomycota</taxon>
        <taxon>Pezizomycotina</taxon>
        <taxon>Dothideomycetes</taxon>
        <taxon>Pleosporomycetidae</taxon>
        <taxon>Pleosporales</taxon>
        <taxon>Delitschiaceae</taxon>
        <taxon>Delitschia</taxon>
    </lineage>
</organism>
<protein>
    <submittedName>
        <fullName evidence="3">Uncharacterized protein</fullName>
    </submittedName>
</protein>
<sequence length="405" mass="42233">MLLLAILLTLQTVGGLAAVLPGASVDEGHNYPPIHRRNTGATSLFEVPVTTESKYTTTSTSKISSRVLYTPHLGTGTGIPWPSKNATGTTGHTLPHGSGSVCHPASTKVFTSTTVSIKTSTSITTSTAIVTSTARVTTTQIITSTQIVYATNGLPGNSPTNELTSVDGAPSTFLSPDISIAIETPQSPLKTSLRSSITDLETMPTIIPEPTNIDTSLSPGPVTTTTRSSIVAVTTIITTISSKTITTTISSKVAITTTISSKVAITTTISSKVTKTATSSRKFPTYSPYYPTHNGTTTHHYPSCTGAHTRPPKHAGTSISTGFPHCHPSGTGAPTWRPTGWPSHVPVGTGTFTFHVPLPLSSLRTDTKSPPPVPVPTSQKTMSTSTRVSTMTVVPVPTYGYGSGY</sequence>
<gene>
    <name evidence="3" type="ORF">GQ43DRAFT_467655</name>
</gene>